<gene>
    <name evidence="3" type="ORF">CA85_08180</name>
</gene>
<dbReference type="Proteomes" id="UP000318053">
    <property type="component" value="Unassembled WGS sequence"/>
</dbReference>
<evidence type="ECO:0000313" key="3">
    <source>
        <dbReference type="EMBL" id="TWT73936.1"/>
    </source>
</evidence>
<organism evidence="3 4">
    <name type="scientific">Allorhodopirellula solitaria</name>
    <dbReference type="NCBI Taxonomy" id="2527987"/>
    <lineage>
        <taxon>Bacteria</taxon>
        <taxon>Pseudomonadati</taxon>
        <taxon>Planctomycetota</taxon>
        <taxon>Planctomycetia</taxon>
        <taxon>Pirellulales</taxon>
        <taxon>Pirellulaceae</taxon>
        <taxon>Allorhodopirellula</taxon>
    </lineage>
</organism>
<keyword evidence="4" id="KW-1185">Reference proteome</keyword>
<dbReference type="RefSeq" id="WP_146390014.1">
    <property type="nucleotide sequence ID" value="NZ_SJPK01000002.1"/>
</dbReference>
<keyword evidence="2" id="KW-1133">Transmembrane helix</keyword>
<dbReference type="EMBL" id="SJPK01000002">
    <property type="protein sequence ID" value="TWT73936.1"/>
    <property type="molecule type" value="Genomic_DNA"/>
</dbReference>
<feature type="region of interest" description="Disordered" evidence="1">
    <location>
        <begin position="74"/>
        <end position="102"/>
    </location>
</feature>
<reference evidence="3 4" key="1">
    <citation type="submission" date="2019-02" db="EMBL/GenBank/DDBJ databases">
        <title>Deep-cultivation of Planctomycetes and their phenomic and genomic characterization uncovers novel biology.</title>
        <authorList>
            <person name="Wiegand S."/>
            <person name="Jogler M."/>
            <person name="Boedeker C."/>
            <person name="Pinto D."/>
            <person name="Vollmers J."/>
            <person name="Rivas-Marin E."/>
            <person name="Kohn T."/>
            <person name="Peeters S.H."/>
            <person name="Heuer A."/>
            <person name="Rast P."/>
            <person name="Oberbeckmann S."/>
            <person name="Bunk B."/>
            <person name="Jeske O."/>
            <person name="Meyerdierks A."/>
            <person name="Storesund J.E."/>
            <person name="Kallscheuer N."/>
            <person name="Luecker S."/>
            <person name="Lage O.M."/>
            <person name="Pohl T."/>
            <person name="Merkel B.J."/>
            <person name="Hornburger P."/>
            <person name="Mueller R.-W."/>
            <person name="Bruemmer F."/>
            <person name="Labrenz M."/>
            <person name="Spormann A.M."/>
            <person name="Op Den Camp H."/>
            <person name="Overmann J."/>
            <person name="Amann R."/>
            <person name="Jetten M.S.M."/>
            <person name="Mascher T."/>
            <person name="Medema M.H."/>
            <person name="Devos D.P."/>
            <person name="Kaster A.-K."/>
            <person name="Ovreas L."/>
            <person name="Rohde M."/>
            <person name="Galperin M.Y."/>
            <person name="Jogler C."/>
        </authorList>
    </citation>
    <scope>NUCLEOTIDE SEQUENCE [LARGE SCALE GENOMIC DNA]</scope>
    <source>
        <strain evidence="3 4">CA85</strain>
    </source>
</reference>
<protein>
    <recommendedName>
        <fullName evidence="5">HEAT repeat protein</fullName>
    </recommendedName>
</protein>
<feature type="transmembrane region" description="Helical" evidence="2">
    <location>
        <begin position="12"/>
        <end position="31"/>
    </location>
</feature>
<keyword evidence="2" id="KW-0472">Membrane</keyword>
<evidence type="ECO:0000256" key="2">
    <source>
        <dbReference type="SAM" id="Phobius"/>
    </source>
</evidence>
<evidence type="ECO:0000313" key="4">
    <source>
        <dbReference type="Proteomes" id="UP000318053"/>
    </source>
</evidence>
<evidence type="ECO:0008006" key="5">
    <source>
        <dbReference type="Google" id="ProtNLM"/>
    </source>
</evidence>
<keyword evidence="2" id="KW-0812">Transmembrane</keyword>
<evidence type="ECO:0000256" key="1">
    <source>
        <dbReference type="SAM" id="MobiDB-lite"/>
    </source>
</evidence>
<sequence>MVGRNQRGGEQSWLAITLFALAFTPAVHLVAQETPAVSPSPAASPQPAQGIATFSQPHLAGDQIAAVFREQARDVAPGPQAEGGPDEEGDAASGAESAGPNEVSQWVDQLGWTEFAVREKATAKLRALGKPALPDLRLAAEEHADLEVRVRARDVADGIASTENAGRIDAFLAGQDVPMEGWDVARTILGDGGRVRELFVEIVLRHESAAAALEGATADRSAAFRATIIEIQRGMYVEQRLPTEADVITLLLLANDRDMPVSQVEEDALFSVLQREATAILLQDAQLSGLFRALLGGWATRGDIRDLQKMLWFALNCDLSESLPLALETLQKSTDPPTLAMAMQAVARFGDVSHVAAVAKFLDDERAASDLQYFAGNVIEPQLRDSAMATIVLLSDQSLADFDLDESALHPKFGFVVQAIGFPAENNELRLQAIEKVKRELVTK</sequence>
<dbReference type="AlphaFoldDB" id="A0A5C5YDX3"/>
<dbReference type="OrthoDB" id="244112at2"/>
<comment type="caution">
    <text evidence="3">The sequence shown here is derived from an EMBL/GenBank/DDBJ whole genome shotgun (WGS) entry which is preliminary data.</text>
</comment>
<name>A0A5C5YDX3_9BACT</name>
<feature type="compositionally biased region" description="Low complexity" evidence="1">
    <location>
        <begin position="91"/>
        <end position="100"/>
    </location>
</feature>
<proteinExistence type="predicted"/>
<accession>A0A5C5YDX3</accession>